<dbReference type="InterPro" id="IPR052166">
    <property type="entry name" value="Diverse_Acyl-CoA_DH"/>
</dbReference>
<name>A0A099KUM3_COLPS</name>
<feature type="domain" description="Acyl-CoA oxidase/dehydrogenase middle" evidence="8">
    <location>
        <begin position="166"/>
        <end position="274"/>
    </location>
</feature>
<dbReference type="InterPro" id="IPR006091">
    <property type="entry name" value="Acyl-CoA_Oxase/DH_mid-dom"/>
</dbReference>
<keyword evidence="4 6" id="KW-0274">FAD</keyword>
<dbReference type="InterPro" id="IPR046373">
    <property type="entry name" value="Acyl-CoA_Oxase/DH_mid-dom_sf"/>
</dbReference>
<feature type="domain" description="Acyl-CoA dehydrogenase/oxidase N-terminal" evidence="9">
    <location>
        <begin position="44"/>
        <end position="162"/>
    </location>
</feature>
<dbReference type="Pfam" id="PF00441">
    <property type="entry name" value="Acyl-CoA_dh_1"/>
    <property type="match status" value="1"/>
</dbReference>
<dbReference type="Pfam" id="PF02771">
    <property type="entry name" value="Acyl-CoA_dh_N"/>
    <property type="match status" value="1"/>
</dbReference>
<evidence type="ECO:0000259" key="10">
    <source>
        <dbReference type="Pfam" id="PF12806"/>
    </source>
</evidence>
<sequence>MDFNNSYRVDLREMNFLLWEQFDIEKNLLDPTVNAEYNKDFIQQLLFHARDFAYNELGPNYQRADREGCKLLDDGTVQLPSKYQGIWQKYTDAQWGRLSSPQHYDGLSSPYIVAQMIYEVFQGADPSFMVYSGFCAPAMYLIERFATAEVKQCFSHKLATNEWTACLCMTEPQAGSDVGAITTKAIPQDDGSYHIEGGKIFISAGMHELTDNIVYLLLARVEGARPGTTGLSCFVVPRYDLQHDGSLIDNHVRCVRLEDKMGIHGCATAQLSFGDNGPCKAFLLGDRENIGLRQLSSMMHMARISTGIYALGLAGRAYMSAAEYAENRVQGTSFKEAFNPRAKKVSIMAHIDVRRMLLEMKSKVEGCRALIHKLTFHQSWLTNLQALETLHPEKSEQYQALSKHHESLVHLLTPIVKAYTSDQAWRVAELAIQVYGGHGYIKDHPVEQIARDVKILSIWEGTSFIQSADLMKDKLAMGRNSKLLVVYQDQVKTSIARNRKAGVLLVETDALELSLAIFVKTHALMGTWVKEQKLELIFSISTRFLEMMAEVTLSWLLLDGAVIAVQKLKNLEDSQDEAFYTGKIASAQFYVNNILPGVKSKAEIIAKEDTSALDATGDMFLQRTDLYGKQYF</sequence>
<dbReference type="GO" id="GO:0005886">
    <property type="term" value="C:plasma membrane"/>
    <property type="evidence" value="ECO:0007669"/>
    <property type="project" value="TreeGrafter"/>
</dbReference>
<dbReference type="GO" id="GO:0016937">
    <property type="term" value="F:short-chain fatty acyl-CoA dehydrogenase activity"/>
    <property type="evidence" value="ECO:0007669"/>
    <property type="project" value="UniProtKB-EC"/>
</dbReference>
<accession>A0A099KUM3</accession>
<protein>
    <submittedName>
        <fullName evidence="11">Butyryl-CoA dehydrogenase</fullName>
        <ecNumber evidence="11">1.3.8.1</ecNumber>
    </submittedName>
</protein>
<dbReference type="RefSeq" id="WP_033082114.1">
    <property type="nucleotide sequence ID" value="NZ_JQEC01000021.1"/>
</dbReference>
<dbReference type="InterPro" id="IPR009100">
    <property type="entry name" value="AcylCoA_DH/oxidase_NM_dom_sf"/>
</dbReference>
<dbReference type="InterPro" id="IPR025878">
    <property type="entry name" value="Acyl-CoA_dh-like_C_dom"/>
</dbReference>
<dbReference type="Gene3D" id="1.20.140.10">
    <property type="entry name" value="Butyryl-CoA Dehydrogenase, subunit A, domain 3"/>
    <property type="match status" value="1"/>
</dbReference>
<evidence type="ECO:0000313" key="12">
    <source>
        <dbReference type="Proteomes" id="UP000029868"/>
    </source>
</evidence>
<dbReference type="AlphaFoldDB" id="A0A099KUM3"/>
<dbReference type="OrthoDB" id="9807883at2"/>
<dbReference type="Pfam" id="PF12806">
    <property type="entry name" value="Acyl-CoA_dh_C"/>
    <property type="match status" value="1"/>
</dbReference>
<feature type="domain" description="Acetyl-CoA dehydrogenase-like C-terminal" evidence="10">
    <location>
        <begin position="490"/>
        <end position="615"/>
    </location>
</feature>
<evidence type="ECO:0000256" key="4">
    <source>
        <dbReference type="ARBA" id="ARBA00022827"/>
    </source>
</evidence>
<evidence type="ECO:0000259" key="7">
    <source>
        <dbReference type="Pfam" id="PF00441"/>
    </source>
</evidence>
<dbReference type="PATRIC" id="fig|28229.3.peg.2071"/>
<evidence type="ECO:0000256" key="3">
    <source>
        <dbReference type="ARBA" id="ARBA00022630"/>
    </source>
</evidence>
<reference evidence="11 12" key="1">
    <citation type="submission" date="2014-08" db="EMBL/GenBank/DDBJ databases">
        <title>Genomic and Phenotypic Diversity of Colwellia psychrerythraea strains from Disparate Marine Basins.</title>
        <authorList>
            <person name="Techtmann S.M."/>
            <person name="Stelling S.C."/>
            <person name="Utturkar S.M."/>
            <person name="Alshibli N."/>
            <person name="Harris A."/>
            <person name="Brown S.D."/>
            <person name="Hazen T.C."/>
        </authorList>
    </citation>
    <scope>NUCLEOTIDE SEQUENCE [LARGE SCALE GENOMIC DNA]</scope>
    <source>
        <strain evidence="11 12">GAB14E</strain>
    </source>
</reference>
<dbReference type="InterPro" id="IPR009075">
    <property type="entry name" value="AcylCo_DH/oxidase_C"/>
</dbReference>
<evidence type="ECO:0000259" key="9">
    <source>
        <dbReference type="Pfam" id="PF02771"/>
    </source>
</evidence>
<gene>
    <name evidence="11" type="ORF">GAB14E_2450</name>
</gene>
<dbReference type="Gene3D" id="2.40.110.10">
    <property type="entry name" value="Butyryl-CoA Dehydrogenase, subunit A, domain 2"/>
    <property type="match status" value="1"/>
</dbReference>
<evidence type="ECO:0000256" key="6">
    <source>
        <dbReference type="RuleBase" id="RU362125"/>
    </source>
</evidence>
<dbReference type="GO" id="GO:0050660">
    <property type="term" value="F:flavin adenine dinucleotide binding"/>
    <property type="evidence" value="ECO:0007669"/>
    <property type="project" value="InterPro"/>
</dbReference>
<dbReference type="SUPFAM" id="SSF47203">
    <property type="entry name" value="Acyl-CoA dehydrogenase C-terminal domain-like"/>
    <property type="match status" value="1"/>
</dbReference>
<dbReference type="Proteomes" id="UP000029868">
    <property type="component" value="Unassembled WGS sequence"/>
</dbReference>
<comment type="caution">
    <text evidence="11">The sequence shown here is derived from an EMBL/GenBank/DDBJ whole genome shotgun (WGS) entry which is preliminary data.</text>
</comment>
<dbReference type="Pfam" id="PF02770">
    <property type="entry name" value="Acyl-CoA_dh_M"/>
    <property type="match status" value="1"/>
</dbReference>
<dbReference type="PROSITE" id="PS00072">
    <property type="entry name" value="ACYL_COA_DH_1"/>
    <property type="match status" value="1"/>
</dbReference>
<evidence type="ECO:0000259" key="8">
    <source>
        <dbReference type="Pfam" id="PF02770"/>
    </source>
</evidence>
<dbReference type="InterPro" id="IPR036250">
    <property type="entry name" value="AcylCo_DH-like_C"/>
</dbReference>
<dbReference type="PANTHER" id="PTHR42803">
    <property type="entry name" value="ACYL-COA DEHYDROGENASE"/>
    <property type="match status" value="1"/>
</dbReference>
<feature type="domain" description="Acyl-CoA dehydrogenase/oxidase C-terminal" evidence="7">
    <location>
        <begin position="291"/>
        <end position="471"/>
    </location>
</feature>
<dbReference type="InterPro" id="IPR037069">
    <property type="entry name" value="AcylCoA_DH/ox_N_sf"/>
</dbReference>
<dbReference type="EC" id="1.3.8.1" evidence="11"/>
<proteinExistence type="inferred from homology"/>
<dbReference type="InterPro" id="IPR013786">
    <property type="entry name" value="AcylCoA_DH/ox_N"/>
</dbReference>
<dbReference type="Gene3D" id="1.10.540.10">
    <property type="entry name" value="Acyl-CoA dehydrogenase/oxidase, N-terminal domain"/>
    <property type="match status" value="1"/>
</dbReference>
<keyword evidence="3 6" id="KW-0285">Flavoprotein</keyword>
<evidence type="ECO:0000313" key="11">
    <source>
        <dbReference type="EMBL" id="KGJ93895.1"/>
    </source>
</evidence>
<dbReference type="InterPro" id="IPR006089">
    <property type="entry name" value="Acyl-CoA_DH_CS"/>
</dbReference>
<comment type="cofactor">
    <cofactor evidence="1 6">
        <name>FAD</name>
        <dbReference type="ChEBI" id="CHEBI:57692"/>
    </cofactor>
</comment>
<keyword evidence="5 6" id="KW-0560">Oxidoreductase</keyword>
<dbReference type="SUPFAM" id="SSF56645">
    <property type="entry name" value="Acyl-CoA dehydrogenase NM domain-like"/>
    <property type="match status" value="1"/>
</dbReference>
<evidence type="ECO:0000256" key="5">
    <source>
        <dbReference type="ARBA" id="ARBA00023002"/>
    </source>
</evidence>
<dbReference type="EMBL" id="JQEC01000021">
    <property type="protein sequence ID" value="KGJ93895.1"/>
    <property type="molecule type" value="Genomic_DNA"/>
</dbReference>
<dbReference type="PANTHER" id="PTHR42803:SF1">
    <property type="entry name" value="BROAD-SPECIFICITY LINEAR ACYL-COA DEHYDROGENASE FADE5"/>
    <property type="match status" value="1"/>
</dbReference>
<evidence type="ECO:0000256" key="2">
    <source>
        <dbReference type="ARBA" id="ARBA00009347"/>
    </source>
</evidence>
<comment type="similarity">
    <text evidence="2 6">Belongs to the acyl-CoA dehydrogenase family.</text>
</comment>
<organism evidence="11 12">
    <name type="scientific">Colwellia psychrerythraea</name>
    <name type="common">Vibrio psychroerythus</name>
    <dbReference type="NCBI Taxonomy" id="28229"/>
    <lineage>
        <taxon>Bacteria</taxon>
        <taxon>Pseudomonadati</taxon>
        <taxon>Pseudomonadota</taxon>
        <taxon>Gammaproteobacteria</taxon>
        <taxon>Alteromonadales</taxon>
        <taxon>Colwelliaceae</taxon>
        <taxon>Colwellia</taxon>
    </lineage>
</organism>
<evidence type="ECO:0000256" key="1">
    <source>
        <dbReference type="ARBA" id="ARBA00001974"/>
    </source>
</evidence>